<reference evidence="1 2" key="1">
    <citation type="submission" date="2023-03" db="EMBL/GenBank/DDBJ databases">
        <title>YIM 133296 draft genome.</title>
        <authorList>
            <person name="Xiong L."/>
        </authorList>
    </citation>
    <scope>NUCLEOTIDE SEQUENCE [LARGE SCALE GENOMIC DNA]</scope>
    <source>
        <strain evidence="1 2">YIM 133296</strain>
    </source>
</reference>
<proteinExistence type="predicted"/>
<name>A0ABT6C8B3_9MICO</name>
<sequence length="395" mass="44669">MPSSIAWLDTSAEQRRQAYEIARLFTQLESRDELGIGTVRDAFSNLLFPGTSVLLTRARYCLFVPWCFQAPSAASRRGPEHIAAAARSERYLVETLIREEPATGAGVIGRRVGREVRNLPSTIYWGTLTRWGITPRSSMSLLGQPSRPHDMATELEHRTDADWQPDLPQAPEEFPFTTHGGFALTRGEAEWLRDRILATCADTALADLMAPDVDLHLLEGRRGPWEVPGLAARPDVRQAGLFSLAMEGANLVYNLLVAERCESARLTSFSGRVEEYRQYLDGWAEDIGNHAGFGAWDLDEMWSYVEQAGQPPYLTRLFVEQWIRLLREYGVDQVADNKSMRDLVAERERRKGQQSRLTNDKMLETWSGESAVGRLNYRWATIRVLVRDILEGLDA</sequence>
<dbReference type="InterPro" id="IPR045941">
    <property type="entry name" value="DUF6361"/>
</dbReference>
<evidence type="ECO:0000313" key="1">
    <source>
        <dbReference type="EMBL" id="MDF8265171.1"/>
    </source>
</evidence>
<comment type="caution">
    <text evidence="1">The sequence shown here is derived from an EMBL/GenBank/DDBJ whole genome shotgun (WGS) entry which is preliminary data.</text>
</comment>
<evidence type="ECO:0000313" key="2">
    <source>
        <dbReference type="Proteomes" id="UP001528912"/>
    </source>
</evidence>
<accession>A0ABT6C8B3</accession>
<dbReference type="EMBL" id="JAROAV010000032">
    <property type="protein sequence ID" value="MDF8265171.1"/>
    <property type="molecule type" value="Genomic_DNA"/>
</dbReference>
<gene>
    <name evidence="1" type="ORF">P4R38_13020</name>
</gene>
<dbReference type="Pfam" id="PF19888">
    <property type="entry name" value="DUF6361"/>
    <property type="match status" value="1"/>
</dbReference>
<keyword evidence="2" id="KW-1185">Reference proteome</keyword>
<dbReference type="RefSeq" id="WP_277192496.1">
    <property type="nucleotide sequence ID" value="NZ_JAROAV010000032.1"/>
</dbReference>
<organism evidence="1 2">
    <name type="scientific">Luteipulveratus flavus</name>
    <dbReference type="NCBI Taxonomy" id="3031728"/>
    <lineage>
        <taxon>Bacteria</taxon>
        <taxon>Bacillati</taxon>
        <taxon>Actinomycetota</taxon>
        <taxon>Actinomycetes</taxon>
        <taxon>Micrococcales</taxon>
        <taxon>Dermacoccaceae</taxon>
        <taxon>Luteipulveratus</taxon>
    </lineage>
</organism>
<protein>
    <submittedName>
        <fullName evidence="1">DUF6361 family protein</fullName>
    </submittedName>
</protein>
<dbReference type="Proteomes" id="UP001528912">
    <property type="component" value="Unassembled WGS sequence"/>
</dbReference>